<feature type="compositionally biased region" description="Polar residues" evidence="1">
    <location>
        <begin position="302"/>
        <end position="323"/>
    </location>
</feature>
<feature type="region of interest" description="Disordered" evidence="1">
    <location>
        <begin position="263"/>
        <end position="456"/>
    </location>
</feature>
<feature type="compositionally biased region" description="Polar residues" evidence="1">
    <location>
        <begin position="390"/>
        <end position="404"/>
    </location>
</feature>
<feature type="compositionally biased region" description="Low complexity" evidence="1">
    <location>
        <begin position="151"/>
        <end position="162"/>
    </location>
</feature>
<comment type="caution">
    <text evidence="2">The sequence shown here is derived from an EMBL/GenBank/DDBJ whole genome shotgun (WGS) entry which is preliminary data.</text>
</comment>
<keyword evidence="3" id="KW-1185">Reference proteome</keyword>
<dbReference type="AlphaFoldDB" id="A0AAE1PQT2"/>
<name>A0AAE1PQT2_9EUCA</name>
<feature type="compositionally biased region" description="Low complexity" evidence="1">
    <location>
        <begin position="113"/>
        <end position="123"/>
    </location>
</feature>
<feature type="region of interest" description="Disordered" evidence="1">
    <location>
        <begin position="748"/>
        <end position="789"/>
    </location>
</feature>
<feature type="compositionally biased region" description="Low complexity" evidence="1">
    <location>
        <begin position="440"/>
        <end position="456"/>
    </location>
</feature>
<feature type="compositionally biased region" description="Low complexity" evidence="1">
    <location>
        <begin position="46"/>
        <end position="83"/>
    </location>
</feature>
<protein>
    <submittedName>
        <fullName evidence="2">Uncharacterized protein</fullName>
    </submittedName>
</protein>
<sequence length="1173" mass="131686">MQSSNTHTSSTTKPPKGVTHPSLVLHPLSSHPTGHNMSSPKKRRLSSVSQPSPSSQLASPHFHSFSHPLSPYQSPSHPASPLLSSHHLLSPGLSLSHLASSPLIQTPSFLSHHFAPSSSSHPPVYRKAERHPTYKRHPQSLFPHPSPTPPASSHLLTLHSSTPPHPDTPTHLSSLPQSLPLHPTHPSTPHSLHRHPQPPHPTLPIRFPKPHESSPHPPPSLPSVARLPKPRASPSHPPLPSAAHISKPRPTLYASMPSAAHLPKPLLTHPSPLSSAARLPKPLLTHPCTPSGTTYLHPPLPSSTKLKQMPSKSHGSFSMSTAEHNFPPPVLSPAHHTTPPPLPQQPNQHHNIFPTSHHKQHHYHHKAPHTSQPSHQPSQQKHHNIIFPSSHYNHNTPHTSQSSHQPPPPQQQQKQEQKQPQQQGKIETTLSVSPCDKSTIKTTTTTTTTSPTTATTTTTTITTTTTTTTTSVSTSSSHPAPVVAVVVDNEFGEDTTQQEAILPIKNSLDVPVPGLSSTSVEAKVHENTVMNKTETMGTADYEDTRDAAADVNNASIDSVEVRDVNSANGSRTSAEVDVLAGDTLLNKCVGAGTTTNTTPTNESLIVTMTETQDTSTINAPSVTQQVSSTTTLLTPYSSVQDSCCANIKTSQEQGVIITQARVDEASACLPTSSANEQHPMNNEEDEIERQIVVGNKMDMCQKHINTWVLTGHMQEPRDRWKRGREVQLRWRESEEWAERDVRWRGENKWPQEEEWKEEELQWREEKRPPEEEEMQQNEGETLEWREENDNFPHQECCEDERSQNKREHCWEAGKTQEWNWLTEKTTKENVTSVTPTTETAAIPESLGKLQEIKEELIVGKRPRVRNYMKGEEIFVWKEEIIDVNNLERLEDNDVNIISQLPPRFVPRPPPPPPPLPPFLLPQTLEKGDDNDSGYYDLPLTPELQQQPTNNNHHYNYDQPSTSSGYNNNHNLYHNQHTTREPLQLQPTTFNGFSYNQPYTAFNDYHYNIPNTTLDIPQPQPSTSHHQQNNNNYYNPQVYYLYNYDQQHSLNNYHYSPTTIADYNPHYNHHHHRIADYHYQHPPPPPPPPDYQPKEGVRWIEGEGEGKTIEDGGELEQRVNECPSPPYLQHTTTIDYNNTLPRRTAAPDDDTPHYQNMLKLHQAAAKITRLLLQV</sequence>
<dbReference type="Proteomes" id="UP001292094">
    <property type="component" value="Unassembled WGS sequence"/>
</dbReference>
<feature type="compositionally biased region" description="Polar residues" evidence="1">
    <location>
        <begin position="1"/>
        <end position="13"/>
    </location>
</feature>
<feature type="compositionally biased region" description="Low complexity" evidence="1">
    <location>
        <begin position="169"/>
        <end position="190"/>
    </location>
</feature>
<evidence type="ECO:0000313" key="2">
    <source>
        <dbReference type="EMBL" id="KAK4313110.1"/>
    </source>
</evidence>
<feature type="compositionally biased region" description="Pro residues" evidence="1">
    <location>
        <begin position="903"/>
        <end position="919"/>
    </location>
</feature>
<organism evidence="2 3">
    <name type="scientific">Petrolisthes manimaculis</name>
    <dbReference type="NCBI Taxonomy" id="1843537"/>
    <lineage>
        <taxon>Eukaryota</taxon>
        <taxon>Metazoa</taxon>
        <taxon>Ecdysozoa</taxon>
        <taxon>Arthropoda</taxon>
        <taxon>Crustacea</taxon>
        <taxon>Multicrustacea</taxon>
        <taxon>Malacostraca</taxon>
        <taxon>Eumalacostraca</taxon>
        <taxon>Eucarida</taxon>
        <taxon>Decapoda</taxon>
        <taxon>Pleocyemata</taxon>
        <taxon>Anomura</taxon>
        <taxon>Galatheoidea</taxon>
        <taxon>Porcellanidae</taxon>
        <taxon>Petrolisthes</taxon>
    </lineage>
</organism>
<evidence type="ECO:0000256" key="1">
    <source>
        <dbReference type="SAM" id="MobiDB-lite"/>
    </source>
</evidence>
<accession>A0AAE1PQT2</accession>
<feature type="compositionally biased region" description="Basic residues" evidence="1">
    <location>
        <begin position="356"/>
        <end position="368"/>
    </location>
</feature>
<feature type="compositionally biased region" description="Low complexity" evidence="1">
    <location>
        <begin position="411"/>
        <end position="423"/>
    </location>
</feature>
<feature type="compositionally biased region" description="Polar residues" evidence="1">
    <location>
        <begin position="942"/>
        <end position="964"/>
    </location>
</feature>
<feature type="compositionally biased region" description="Low complexity" evidence="1">
    <location>
        <begin position="369"/>
        <end position="379"/>
    </location>
</feature>
<feature type="compositionally biased region" description="Polar residues" evidence="1">
    <location>
        <begin position="30"/>
        <end position="39"/>
    </location>
</feature>
<gene>
    <name evidence="2" type="ORF">Pmani_015535</name>
</gene>
<feature type="region of interest" description="Disordered" evidence="1">
    <location>
        <begin position="113"/>
        <end position="246"/>
    </location>
</feature>
<feature type="region of interest" description="Disordered" evidence="1">
    <location>
        <begin position="900"/>
        <end position="967"/>
    </location>
</feature>
<feature type="region of interest" description="Disordered" evidence="1">
    <location>
        <begin position="1"/>
        <end position="83"/>
    </location>
</feature>
<dbReference type="EMBL" id="JAWZYT010001351">
    <property type="protein sequence ID" value="KAK4313110.1"/>
    <property type="molecule type" value="Genomic_DNA"/>
</dbReference>
<proteinExistence type="predicted"/>
<evidence type="ECO:0000313" key="3">
    <source>
        <dbReference type="Proteomes" id="UP001292094"/>
    </source>
</evidence>
<reference evidence="2" key="1">
    <citation type="submission" date="2023-11" db="EMBL/GenBank/DDBJ databases">
        <title>Genome assemblies of two species of porcelain crab, Petrolisthes cinctipes and Petrolisthes manimaculis (Anomura: Porcellanidae).</title>
        <authorList>
            <person name="Angst P."/>
        </authorList>
    </citation>
    <scope>NUCLEOTIDE SEQUENCE</scope>
    <source>
        <strain evidence="2">PB745_02</strain>
        <tissue evidence="2">Gill</tissue>
    </source>
</reference>
<feature type="compositionally biased region" description="Basic and acidic residues" evidence="1">
    <location>
        <begin position="748"/>
        <end position="769"/>
    </location>
</feature>